<dbReference type="Pfam" id="PF00005">
    <property type="entry name" value="ABC_tran"/>
    <property type="match status" value="1"/>
</dbReference>
<dbReference type="InterPro" id="IPR027417">
    <property type="entry name" value="P-loop_NTPase"/>
</dbReference>
<dbReference type="GO" id="GO:0005886">
    <property type="term" value="C:plasma membrane"/>
    <property type="evidence" value="ECO:0007669"/>
    <property type="project" value="TreeGrafter"/>
</dbReference>
<keyword evidence="2 5" id="KW-0067">ATP-binding</keyword>
<dbReference type="GO" id="GO:0022857">
    <property type="term" value="F:transmembrane transporter activity"/>
    <property type="evidence" value="ECO:0007669"/>
    <property type="project" value="TreeGrafter"/>
</dbReference>
<organism evidence="5 6">
    <name type="scientific">Streptomyces rhizosphaericus</name>
    <dbReference type="NCBI Taxonomy" id="114699"/>
    <lineage>
        <taxon>Bacteria</taxon>
        <taxon>Bacillati</taxon>
        <taxon>Actinomycetota</taxon>
        <taxon>Actinomycetes</taxon>
        <taxon>Kitasatosporales</taxon>
        <taxon>Streptomycetaceae</taxon>
        <taxon>Streptomyces</taxon>
        <taxon>Streptomyces violaceusniger group</taxon>
    </lineage>
</organism>
<feature type="compositionally biased region" description="Low complexity" evidence="3">
    <location>
        <begin position="1"/>
        <end position="16"/>
    </location>
</feature>
<dbReference type="InterPro" id="IPR003439">
    <property type="entry name" value="ABC_transporter-like_ATP-bd"/>
</dbReference>
<evidence type="ECO:0000313" key="5">
    <source>
        <dbReference type="EMBL" id="NEW70809.1"/>
    </source>
</evidence>
<dbReference type="InterPro" id="IPR017871">
    <property type="entry name" value="ABC_transporter-like_CS"/>
</dbReference>
<dbReference type="InterPro" id="IPR015854">
    <property type="entry name" value="ABC_transpr_LolD-like"/>
</dbReference>
<dbReference type="AlphaFoldDB" id="A0A6G4ADN9"/>
<evidence type="ECO:0000256" key="2">
    <source>
        <dbReference type="ARBA" id="ARBA00022840"/>
    </source>
</evidence>
<dbReference type="PANTHER" id="PTHR24220">
    <property type="entry name" value="IMPORT ATP-BINDING PROTEIN"/>
    <property type="match status" value="1"/>
</dbReference>
<dbReference type="GO" id="GO:0016887">
    <property type="term" value="F:ATP hydrolysis activity"/>
    <property type="evidence" value="ECO:0007669"/>
    <property type="project" value="InterPro"/>
</dbReference>
<accession>A0A6G4ADN9</accession>
<dbReference type="Proteomes" id="UP000476310">
    <property type="component" value="Unassembled WGS sequence"/>
</dbReference>
<dbReference type="RefSeq" id="WP_164426007.1">
    <property type="nucleotide sequence ID" value="NZ_JAAIKT010000009.1"/>
</dbReference>
<evidence type="ECO:0000256" key="3">
    <source>
        <dbReference type="SAM" id="MobiDB-lite"/>
    </source>
</evidence>
<evidence type="ECO:0000313" key="6">
    <source>
        <dbReference type="Proteomes" id="UP000476310"/>
    </source>
</evidence>
<feature type="domain" description="ABC transporter" evidence="4">
    <location>
        <begin position="28"/>
        <end position="275"/>
    </location>
</feature>
<keyword evidence="1" id="KW-0547">Nucleotide-binding</keyword>
<name>A0A6G4ADN9_9ACTN</name>
<evidence type="ECO:0000259" key="4">
    <source>
        <dbReference type="PROSITE" id="PS50893"/>
    </source>
</evidence>
<evidence type="ECO:0000256" key="1">
    <source>
        <dbReference type="ARBA" id="ARBA00022741"/>
    </source>
</evidence>
<dbReference type="SMART" id="SM00382">
    <property type="entry name" value="AAA"/>
    <property type="match status" value="1"/>
</dbReference>
<dbReference type="SUPFAM" id="SSF52540">
    <property type="entry name" value="P-loop containing nucleoside triphosphate hydrolases"/>
    <property type="match status" value="1"/>
</dbReference>
<proteinExistence type="predicted"/>
<dbReference type="EMBL" id="JAAIKT010000009">
    <property type="protein sequence ID" value="NEW70809.1"/>
    <property type="molecule type" value="Genomic_DNA"/>
</dbReference>
<dbReference type="GO" id="GO:0005524">
    <property type="term" value="F:ATP binding"/>
    <property type="evidence" value="ECO:0007669"/>
    <property type="project" value="UniProtKB-KW"/>
</dbReference>
<dbReference type="PROSITE" id="PS50893">
    <property type="entry name" value="ABC_TRANSPORTER_2"/>
    <property type="match status" value="1"/>
</dbReference>
<keyword evidence="6" id="KW-1185">Reference proteome</keyword>
<dbReference type="PROSITE" id="PS00211">
    <property type="entry name" value="ABC_TRANSPORTER_1"/>
    <property type="match status" value="1"/>
</dbReference>
<dbReference type="Gene3D" id="3.40.50.300">
    <property type="entry name" value="P-loop containing nucleotide triphosphate hydrolases"/>
    <property type="match status" value="1"/>
</dbReference>
<protein>
    <submittedName>
        <fullName evidence="5">ATP-binding cassette domain-containing protein</fullName>
    </submittedName>
</protein>
<dbReference type="InterPro" id="IPR003593">
    <property type="entry name" value="AAA+_ATPase"/>
</dbReference>
<feature type="region of interest" description="Disordered" evidence="3">
    <location>
        <begin position="1"/>
        <end position="22"/>
    </location>
</feature>
<reference evidence="5" key="1">
    <citation type="submission" date="2020-02" db="EMBL/GenBank/DDBJ databases">
        <title>A new Streptomyces sp. for controlling soil-borne diseases.</title>
        <authorList>
            <person name="Li X."/>
            <person name="Tian Y."/>
            <person name="Gao K."/>
        </authorList>
    </citation>
    <scope>NUCLEOTIDE SEQUENCE [LARGE SCALE GENOMIC DNA]</scope>
    <source>
        <strain evidence="5">0250</strain>
    </source>
</reference>
<comment type="caution">
    <text evidence="5">The sequence shown here is derived from an EMBL/GenBank/DDBJ whole genome shotgun (WGS) entry which is preliminary data.</text>
</comment>
<gene>
    <name evidence="5" type="ORF">G4H13_10400</name>
</gene>
<sequence length="275" mass="28958">MTTVTPVQTPVRPGTPAHVPGVPDDTVLSVRGLRKDFTLHTIDGRTVDALHGVDLDVRPGEHVALAGTSGAGKSTLLRCVYRTYLTGSGHIWFRTADGALLDVAALPDAEASDLRGQEIGYVSQFLRPQPRRSVLSIVSSAGVARGMARAEARDAAAAALRQVAISERLWDMHATVLSGGQKQRVNIAAGTIAPPRLLLLDEPVSALDPANRAAVLDLIARLEETGTAVLSVFHDLDAIERLATRVVVLGGGQVLATGAPGDILHDPNLPLEVAR</sequence>